<reference evidence="1" key="1">
    <citation type="submission" date="2024-05" db="EMBL/GenBank/DDBJ databases">
        <title>Isolation and characterization of Sporomusa carbonis sp. nov., a carboxydotrophic hydrogenogen in the genus of Sporomusa isolated from a charcoal burning pile.</title>
        <authorList>
            <person name="Boeer T."/>
            <person name="Rosenbaum F."/>
            <person name="Eysell L."/>
            <person name="Mueller V."/>
            <person name="Daniel R."/>
            <person name="Poehlein A."/>
        </authorList>
    </citation>
    <scope>NUCLEOTIDE SEQUENCE [LARGE SCALE GENOMIC DNA]</scope>
    <source>
        <strain evidence="1">DSM 3132</strain>
    </source>
</reference>
<gene>
    <name evidence="1" type="ORF">SPACI_010810</name>
</gene>
<dbReference type="EMBL" id="CP155571">
    <property type="protein sequence ID" value="XFO71066.1"/>
    <property type="molecule type" value="Genomic_DNA"/>
</dbReference>
<dbReference type="RefSeq" id="WP_093797386.1">
    <property type="nucleotide sequence ID" value="NZ_CP155571.1"/>
</dbReference>
<evidence type="ECO:0000313" key="1">
    <source>
        <dbReference type="EMBL" id="XFO71066.1"/>
    </source>
</evidence>
<sequence length="215" mass="24567">METEKEYALTGRGVALVTFLTDPKEADRVMYYKNLFLQMAERHGMTVAKFEEYAGETLPPVMSYHAAVLQYLETDGDRIAKFVQWIFNEQYLTDTDVMGAFGAKVAEPPKQSKNFKPAGKLDELKAKQPVWIEIKSAPNNNGFNVTLSMYGQEFTYPETMELEEACSCVAWFVEEHRLPWGEAVFIPVNEIIKQSDRSLTCRRVLKEMQSEGLLV</sequence>
<proteinExistence type="predicted"/>
<accession>A0ABZ3IZE8</accession>
<dbReference type="Proteomes" id="UP000216052">
    <property type="component" value="Chromosome"/>
</dbReference>
<keyword evidence="2" id="KW-1185">Reference proteome</keyword>
<organism evidence="1 2">
    <name type="scientific">Sporomusa acidovorans (strain ATCC 49682 / DSM 3132 / Mol)</name>
    <dbReference type="NCBI Taxonomy" id="1123286"/>
    <lineage>
        <taxon>Bacteria</taxon>
        <taxon>Bacillati</taxon>
        <taxon>Bacillota</taxon>
        <taxon>Negativicutes</taxon>
        <taxon>Selenomonadales</taxon>
        <taxon>Sporomusaceae</taxon>
        <taxon>Sporomusa</taxon>
    </lineage>
</organism>
<evidence type="ECO:0000313" key="2">
    <source>
        <dbReference type="Proteomes" id="UP000216052"/>
    </source>
</evidence>
<protein>
    <submittedName>
        <fullName evidence="1">Uncharacterized protein</fullName>
    </submittedName>
</protein>
<name>A0ABZ3IZE8_SPOA4</name>